<gene>
    <name evidence="2" type="ORF">CSOJ01_08750</name>
</gene>
<evidence type="ECO:0000313" key="3">
    <source>
        <dbReference type="Proteomes" id="UP000652219"/>
    </source>
</evidence>
<feature type="region of interest" description="Disordered" evidence="1">
    <location>
        <begin position="101"/>
        <end position="129"/>
    </location>
</feature>
<evidence type="ECO:0000313" key="2">
    <source>
        <dbReference type="EMBL" id="KAF6806601.1"/>
    </source>
</evidence>
<feature type="region of interest" description="Disordered" evidence="1">
    <location>
        <begin position="220"/>
        <end position="246"/>
    </location>
</feature>
<dbReference type="AlphaFoldDB" id="A0A8H6J5X9"/>
<accession>A0A8H6J5X9</accession>
<proteinExistence type="predicted"/>
<dbReference type="Proteomes" id="UP000652219">
    <property type="component" value="Unassembled WGS sequence"/>
</dbReference>
<feature type="region of interest" description="Disordered" evidence="1">
    <location>
        <begin position="1"/>
        <end position="69"/>
    </location>
</feature>
<feature type="compositionally biased region" description="Low complexity" evidence="1">
    <location>
        <begin position="57"/>
        <end position="67"/>
    </location>
</feature>
<feature type="compositionally biased region" description="Low complexity" evidence="1">
    <location>
        <begin position="10"/>
        <end position="19"/>
    </location>
</feature>
<protein>
    <submittedName>
        <fullName evidence="2">Uncharacterized protein</fullName>
    </submittedName>
</protein>
<keyword evidence="3" id="KW-1185">Reference proteome</keyword>
<comment type="caution">
    <text evidence="2">The sequence shown here is derived from an EMBL/GenBank/DDBJ whole genome shotgun (WGS) entry which is preliminary data.</text>
</comment>
<sequence>MIPLVSTRSTTTTTTTTTTYGPESTTNHRGRRSVRRLFGGSPPTLFRPSALPPRPPLRLSSQASSSKRPCDWLGPIPVETKPISGLAIRLGVWLTSPGLSAIHPIPSRSTRPRARRPRGPSAAAALPNQNLNRGAADHLHLGPFHSQLFPHGSASRRVICQPDLPDSTSSPWRRRPKEHDVSHAWNANPPCCGRLHLVSTGGVADLFRIDPESLAGGLRGWWHRGSKPSSLPPRGNGDQGEKSHTG</sequence>
<organism evidence="2 3">
    <name type="scientific">Colletotrichum sojae</name>
    <dbReference type="NCBI Taxonomy" id="2175907"/>
    <lineage>
        <taxon>Eukaryota</taxon>
        <taxon>Fungi</taxon>
        <taxon>Dikarya</taxon>
        <taxon>Ascomycota</taxon>
        <taxon>Pezizomycotina</taxon>
        <taxon>Sordariomycetes</taxon>
        <taxon>Hypocreomycetidae</taxon>
        <taxon>Glomerellales</taxon>
        <taxon>Glomerellaceae</taxon>
        <taxon>Colletotrichum</taxon>
        <taxon>Colletotrichum orchidearum species complex</taxon>
    </lineage>
</organism>
<name>A0A8H6J5X9_9PEZI</name>
<evidence type="ECO:0000256" key="1">
    <source>
        <dbReference type="SAM" id="MobiDB-lite"/>
    </source>
</evidence>
<reference evidence="2 3" key="1">
    <citation type="journal article" date="2020" name="Phytopathology">
        <title>Genome Sequence Resources of Colletotrichum truncatum, C. plurivorum, C. musicola, and C. sojae: Four Species Pathogenic to Soybean (Glycine max).</title>
        <authorList>
            <person name="Rogerio F."/>
            <person name="Boufleur T.R."/>
            <person name="Ciampi-Guillardi M."/>
            <person name="Sukno S.A."/>
            <person name="Thon M.R."/>
            <person name="Massola Junior N.S."/>
            <person name="Baroncelli R."/>
        </authorList>
    </citation>
    <scope>NUCLEOTIDE SEQUENCE [LARGE SCALE GENOMIC DNA]</scope>
    <source>
        <strain evidence="2 3">LFN0009</strain>
    </source>
</reference>
<dbReference type="EMBL" id="WIGN01000155">
    <property type="protein sequence ID" value="KAF6806601.1"/>
    <property type="molecule type" value="Genomic_DNA"/>
</dbReference>